<name>A0ABR8UDB2_9BACL</name>
<evidence type="ECO:0000256" key="9">
    <source>
        <dbReference type="SAM" id="Phobius"/>
    </source>
</evidence>
<evidence type="ECO:0000259" key="10">
    <source>
        <dbReference type="Pfam" id="PF02518"/>
    </source>
</evidence>
<feature type="transmembrane region" description="Helical" evidence="9">
    <location>
        <begin position="37"/>
        <end position="54"/>
    </location>
</feature>
<feature type="transmembrane region" description="Helical" evidence="9">
    <location>
        <begin position="61"/>
        <end position="79"/>
    </location>
</feature>
<evidence type="ECO:0000259" key="11">
    <source>
        <dbReference type="Pfam" id="PF07730"/>
    </source>
</evidence>
<keyword evidence="6 12" id="KW-0418">Kinase</keyword>
<sequence>MKNMSLFLFSLIRIIMLVILSSYYLQMMASGEDWRKIYVVVAIVVFIGSHFTQMSVQRKSIQVGCSIADFIVISGFGLLFPESGYLYLIFYGVLATTVFLLYDKKSVHWVFSIAFVAVWALVSWIIYEKTSSFSITSNIVNAMFVFYGSAVGTLIRNFHKSKETIAVQYEQLTEAHDALQDAHTQLSKYAEQVEQLTVVRERTEIAREIHDAVGHKMTALIVQLQVAQEMTGRDADKSKDILTVCEQLTRDSLNEIRLSVRTLKEDNSTSSFQQNLKELLDDFTLMTNMKTRLEHEGDVATIPSTLRLTIKRIIQEGLTNAKRHGDADVCVVSLRIVDGKVMLEISDDGRGQKNVIPNFGLINMKERVEEHGGVFEIKSVEGEGFMILISFPIQETNVEVVG</sequence>
<dbReference type="InterPro" id="IPR011712">
    <property type="entry name" value="Sig_transdc_His_kin_sub3_dim/P"/>
</dbReference>
<dbReference type="Proteomes" id="UP000626786">
    <property type="component" value="Unassembled WGS sequence"/>
</dbReference>
<dbReference type="GO" id="GO:0016301">
    <property type="term" value="F:kinase activity"/>
    <property type="evidence" value="ECO:0007669"/>
    <property type="project" value="UniProtKB-KW"/>
</dbReference>
<dbReference type="InterPro" id="IPR036890">
    <property type="entry name" value="HATPase_C_sf"/>
</dbReference>
<dbReference type="InterPro" id="IPR050482">
    <property type="entry name" value="Sensor_HK_TwoCompSys"/>
</dbReference>
<feature type="transmembrane region" description="Helical" evidence="9">
    <location>
        <begin position="133"/>
        <end position="155"/>
    </location>
</feature>
<dbReference type="CDD" id="cd16917">
    <property type="entry name" value="HATPase_UhpB-NarQ-NarX-like"/>
    <property type="match status" value="1"/>
</dbReference>
<dbReference type="SUPFAM" id="SSF55874">
    <property type="entry name" value="ATPase domain of HSP90 chaperone/DNA topoisomerase II/histidine kinase"/>
    <property type="match status" value="1"/>
</dbReference>
<keyword evidence="4" id="KW-0808">Transferase</keyword>
<evidence type="ECO:0000256" key="8">
    <source>
        <dbReference type="ARBA" id="ARBA00023012"/>
    </source>
</evidence>
<dbReference type="Pfam" id="PF07730">
    <property type="entry name" value="HisKA_3"/>
    <property type="match status" value="1"/>
</dbReference>
<feature type="domain" description="Signal transduction histidine kinase subgroup 3 dimerisation and phosphoacceptor" evidence="11">
    <location>
        <begin position="201"/>
        <end position="266"/>
    </location>
</feature>
<reference evidence="12 13" key="1">
    <citation type="submission" date="2020-08" db="EMBL/GenBank/DDBJ databases">
        <title>A Genomic Blueprint of the Chicken Gut Microbiome.</title>
        <authorList>
            <person name="Gilroy R."/>
            <person name="Ravi A."/>
            <person name="Getino M."/>
            <person name="Pursley I."/>
            <person name="Horton D.L."/>
            <person name="Alikhan N.-F."/>
            <person name="Baker D."/>
            <person name="Gharbi K."/>
            <person name="Hall N."/>
            <person name="Watson M."/>
            <person name="Adriaenssens E.M."/>
            <person name="Foster-Nyarko E."/>
            <person name="Jarju S."/>
            <person name="Secka A."/>
            <person name="Antonio M."/>
            <person name="Oren A."/>
            <person name="Chaudhuri R."/>
            <person name="La Ragione R.M."/>
            <person name="Hildebrand F."/>
            <person name="Pallen M.J."/>
        </authorList>
    </citation>
    <scope>NUCLEOTIDE SEQUENCE [LARGE SCALE GENOMIC DNA]</scope>
    <source>
        <strain evidence="12 13">Sa2YVA2</strain>
    </source>
</reference>
<accession>A0ABR8UDB2</accession>
<evidence type="ECO:0000256" key="7">
    <source>
        <dbReference type="ARBA" id="ARBA00022840"/>
    </source>
</evidence>
<dbReference type="InterPro" id="IPR003594">
    <property type="entry name" value="HATPase_dom"/>
</dbReference>
<evidence type="ECO:0000313" key="12">
    <source>
        <dbReference type="EMBL" id="MBD7986027.1"/>
    </source>
</evidence>
<evidence type="ECO:0000256" key="3">
    <source>
        <dbReference type="ARBA" id="ARBA00022553"/>
    </source>
</evidence>
<organism evidence="12 13">
    <name type="scientific">Sporosarcina quadrami</name>
    <dbReference type="NCBI Taxonomy" id="2762234"/>
    <lineage>
        <taxon>Bacteria</taxon>
        <taxon>Bacillati</taxon>
        <taxon>Bacillota</taxon>
        <taxon>Bacilli</taxon>
        <taxon>Bacillales</taxon>
        <taxon>Caryophanaceae</taxon>
        <taxon>Sporosarcina</taxon>
    </lineage>
</organism>
<proteinExistence type="predicted"/>
<protein>
    <recommendedName>
        <fullName evidence="2">histidine kinase</fullName>
        <ecNumber evidence="2">2.7.13.3</ecNumber>
    </recommendedName>
</protein>
<comment type="catalytic activity">
    <reaction evidence="1">
        <text>ATP + protein L-histidine = ADP + protein N-phospho-L-histidine.</text>
        <dbReference type="EC" id="2.7.13.3"/>
    </reaction>
</comment>
<dbReference type="EC" id="2.7.13.3" evidence="2"/>
<feature type="transmembrane region" description="Helical" evidence="9">
    <location>
        <begin position="7"/>
        <end position="25"/>
    </location>
</feature>
<gene>
    <name evidence="12" type="ORF">H9649_15760</name>
</gene>
<dbReference type="Gene3D" id="1.20.5.1930">
    <property type="match status" value="1"/>
</dbReference>
<evidence type="ECO:0000313" key="13">
    <source>
        <dbReference type="Proteomes" id="UP000626786"/>
    </source>
</evidence>
<evidence type="ECO:0000256" key="6">
    <source>
        <dbReference type="ARBA" id="ARBA00022777"/>
    </source>
</evidence>
<keyword evidence="9" id="KW-0472">Membrane</keyword>
<dbReference type="PANTHER" id="PTHR24421:SF10">
    <property type="entry name" value="NITRATE_NITRITE SENSOR PROTEIN NARQ"/>
    <property type="match status" value="1"/>
</dbReference>
<feature type="domain" description="Histidine kinase/HSP90-like ATPase" evidence="10">
    <location>
        <begin position="308"/>
        <end position="394"/>
    </location>
</feature>
<dbReference type="PANTHER" id="PTHR24421">
    <property type="entry name" value="NITRATE/NITRITE SENSOR PROTEIN NARX-RELATED"/>
    <property type="match status" value="1"/>
</dbReference>
<evidence type="ECO:0000256" key="2">
    <source>
        <dbReference type="ARBA" id="ARBA00012438"/>
    </source>
</evidence>
<keyword evidence="3" id="KW-0597">Phosphoprotein</keyword>
<evidence type="ECO:0000256" key="4">
    <source>
        <dbReference type="ARBA" id="ARBA00022679"/>
    </source>
</evidence>
<feature type="transmembrane region" description="Helical" evidence="9">
    <location>
        <begin position="109"/>
        <end position="127"/>
    </location>
</feature>
<evidence type="ECO:0000256" key="5">
    <source>
        <dbReference type="ARBA" id="ARBA00022741"/>
    </source>
</evidence>
<keyword evidence="9" id="KW-0812">Transmembrane</keyword>
<dbReference type="Gene3D" id="3.30.565.10">
    <property type="entry name" value="Histidine kinase-like ATPase, C-terminal domain"/>
    <property type="match status" value="1"/>
</dbReference>
<comment type="caution">
    <text evidence="12">The sequence shown here is derived from an EMBL/GenBank/DDBJ whole genome shotgun (WGS) entry which is preliminary data.</text>
</comment>
<evidence type="ECO:0000256" key="1">
    <source>
        <dbReference type="ARBA" id="ARBA00000085"/>
    </source>
</evidence>
<keyword evidence="8" id="KW-0902">Two-component regulatory system</keyword>
<keyword evidence="7" id="KW-0067">ATP-binding</keyword>
<keyword evidence="5" id="KW-0547">Nucleotide-binding</keyword>
<keyword evidence="9" id="KW-1133">Transmembrane helix</keyword>
<feature type="transmembrane region" description="Helical" evidence="9">
    <location>
        <begin position="85"/>
        <end position="102"/>
    </location>
</feature>
<keyword evidence="13" id="KW-1185">Reference proteome</keyword>
<dbReference type="EMBL" id="JACSQN010000020">
    <property type="protein sequence ID" value="MBD7986027.1"/>
    <property type="molecule type" value="Genomic_DNA"/>
</dbReference>
<dbReference type="Pfam" id="PF02518">
    <property type="entry name" value="HATPase_c"/>
    <property type="match status" value="1"/>
</dbReference>